<dbReference type="GO" id="GO:0000118">
    <property type="term" value="C:histone deacetylase complex"/>
    <property type="evidence" value="ECO:0007669"/>
    <property type="project" value="TreeGrafter"/>
</dbReference>
<proteinExistence type="inferred from homology"/>
<evidence type="ECO:0000259" key="8">
    <source>
        <dbReference type="PROSITE" id="PS51667"/>
    </source>
</evidence>
<comment type="caution">
    <text evidence="9">The sequence shown here is derived from an EMBL/GenBank/DDBJ whole genome shotgun (WGS) entry which is preliminary data.</text>
</comment>
<dbReference type="PANTHER" id="PTHR12549">
    <property type="entry name" value="JMJC DOMAIN-CONTAINING HISTONE DEMETHYLATION PROTEIN"/>
    <property type="match status" value="1"/>
</dbReference>
<keyword evidence="10" id="KW-1185">Reference proteome</keyword>
<comment type="similarity">
    <text evidence="2">Belongs to the JARID1 histone demethylase family.</text>
</comment>
<dbReference type="PROSITE" id="PS50089">
    <property type="entry name" value="ZF_RING_2"/>
    <property type="match status" value="1"/>
</dbReference>
<dbReference type="GO" id="GO:0006357">
    <property type="term" value="P:regulation of transcription by RNA polymerase II"/>
    <property type="evidence" value="ECO:0007669"/>
    <property type="project" value="TreeGrafter"/>
</dbReference>
<evidence type="ECO:0000256" key="6">
    <source>
        <dbReference type="PROSITE-ProRule" id="PRU01002"/>
    </source>
</evidence>
<dbReference type="AlphaFoldDB" id="A0AAD7KXF5"/>
<evidence type="ECO:0000256" key="4">
    <source>
        <dbReference type="ARBA" id="ARBA00023242"/>
    </source>
</evidence>
<dbReference type="Proteomes" id="UP001163823">
    <property type="component" value="Chromosome 13"/>
</dbReference>
<keyword evidence="4" id="KW-0539">Nucleus</keyword>
<dbReference type="Pfam" id="PF08879">
    <property type="entry name" value="WRC"/>
    <property type="match status" value="1"/>
</dbReference>
<feature type="domain" description="WRC" evidence="8">
    <location>
        <begin position="7"/>
        <end position="53"/>
    </location>
</feature>
<name>A0AAD7KXF5_QUISA</name>
<dbReference type="GO" id="GO:0003712">
    <property type="term" value="F:transcription coregulator activity"/>
    <property type="evidence" value="ECO:0007669"/>
    <property type="project" value="TreeGrafter"/>
</dbReference>
<protein>
    <submittedName>
        <fullName evidence="9">Lysine-specific demethylase JMJ25-like</fullName>
    </submittedName>
</protein>
<dbReference type="GO" id="GO:0032454">
    <property type="term" value="F:histone H3K9 demethylase activity"/>
    <property type="evidence" value="ECO:0007669"/>
    <property type="project" value="InterPro"/>
</dbReference>
<evidence type="ECO:0000256" key="2">
    <source>
        <dbReference type="ARBA" id="ARBA00006801"/>
    </source>
</evidence>
<keyword evidence="5" id="KW-0862">Zinc</keyword>
<gene>
    <name evidence="9" type="ORF">O6P43_031760</name>
</gene>
<reference evidence="9" key="1">
    <citation type="journal article" date="2023" name="Science">
        <title>Elucidation of the pathway for biosynthesis of saponin adjuvants from the soapbark tree.</title>
        <authorList>
            <person name="Reed J."/>
            <person name="Orme A."/>
            <person name="El-Demerdash A."/>
            <person name="Owen C."/>
            <person name="Martin L.B.B."/>
            <person name="Misra R.C."/>
            <person name="Kikuchi S."/>
            <person name="Rejzek M."/>
            <person name="Martin A.C."/>
            <person name="Harkess A."/>
            <person name="Leebens-Mack J."/>
            <person name="Louveau T."/>
            <person name="Stephenson M.J."/>
            <person name="Osbourn A."/>
        </authorList>
    </citation>
    <scope>NUCLEOTIDE SEQUENCE</scope>
    <source>
        <strain evidence="9">S10</strain>
    </source>
</reference>
<evidence type="ECO:0000259" key="7">
    <source>
        <dbReference type="PROSITE" id="PS50089"/>
    </source>
</evidence>
<keyword evidence="3" id="KW-0479">Metal-binding</keyword>
<dbReference type="InterPro" id="IPR045109">
    <property type="entry name" value="LSDs-like"/>
</dbReference>
<accession>A0AAD7KXF5</accession>
<dbReference type="PROSITE" id="PS51667">
    <property type="entry name" value="WRC"/>
    <property type="match status" value="1"/>
</dbReference>
<dbReference type="InterPro" id="IPR014977">
    <property type="entry name" value="WRC_dom"/>
</dbReference>
<dbReference type="GO" id="GO:0008270">
    <property type="term" value="F:zinc ion binding"/>
    <property type="evidence" value="ECO:0007669"/>
    <property type="project" value="UniProtKB-KW"/>
</dbReference>
<dbReference type="PANTHER" id="PTHR12549:SF42">
    <property type="entry name" value="LYSINE-SPECIFIC DEMETHYLASE JMJ28"/>
    <property type="match status" value="1"/>
</dbReference>
<feature type="domain" description="RING-type" evidence="7">
    <location>
        <begin position="234"/>
        <end position="280"/>
    </location>
</feature>
<evidence type="ECO:0000256" key="3">
    <source>
        <dbReference type="ARBA" id="ARBA00022723"/>
    </source>
</evidence>
<comment type="caution">
    <text evidence="6">Lacks conserved residue(s) required for the propagation of feature annotation.</text>
</comment>
<dbReference type="InterPro" id="IPR001841">
    <property type="entry name" value="Znf_RING"/>
</dbReference>
<dbReference type="GO" id="GO:0031490">
    <property type="term" value="F:chromatin DNA binding"/>
    <property type="evidence" value="ECO:0007669"/>
    <property type="project" value="TreeGrafter"/>
</dbReference>
<evidence type="ECO:0000313" key="10">
    <source>
        <dbReference type="Proteomes" id="UP001163823"/>
    </source>
</evidence>
<dbReference type="KEGG" id="qsa:O6P43_031760"/>
<comment type="subcellular location">
    <subcellularLocation>
        <location evidence="1">Nucleus</location>
    </subcellularLocation>
</comment>
<evidence type="ECO:0000256" key="1">
    <source>
        <dbReference type="ARBA" id="ARBA00004123"/>
    </source>
</evidence>
<evidence type="ECO:0000256" key="5">
    <source>
        <dbReference type="PROSITE-ProRule" id="PRU00175"/>
    </source>
</evidence>
<dbReference type="Gene3D" id="2.60.120.650">
    <property type="entry name" value="Cupin"/>
    <property type="match status" value="1"/>
</dbReference>
<dbReference type="GO" id="GO:0000785">
    <property type="term" value="C:chromatin"/>
    <property type="evidence" value="ECO:0007669"/>
    <property type="project" value="TreeGrafter"/>
</dbReference>
<sequence>MEEEEALPDHLRCKRTDGKQWRCGRRVMENLKLCEIHYLQGRHRQHREKVPESLKLQRRSRKGLGRKDPVLNNVEIRARKVSQLAKLIKRKRKSSEVSEAVGEAFRKKKMKRGDKQLELIRMVLKREVEKRKKHEGDKRKIKKIIELELEEHHNEGELTRELPNGVMAISPALTTRDSGNVGSHCDVKVDVDFKAIKPRRFRSKNTERLPSGTLQVVPYGRNAGKLKKDKRKKCHWCQRSGSGNLIRCSSCQKELFCTDCIKERYFDTQNEVKLACPVCRGTCTCKDCLARQSKDNESKELVAGKNTVDRILHFHYLICMLLPVLKQINEDQNVEIETEAIIRGRKSSDLHIKQAQLGCNEKHCCNNCKAPILDLHRSCPNCSYNLCLNCCRDFCQGSNPRSSDSFISKYSCKRSCVANENHFLEKKFVSTPGKNTNSTFCTSSSLTDWKSCSGTGVPSCPPTELGGCGHCLLDLRCVFPLSWIKEMEVNAEEIACSYDFPETLDKTSCCSLCLATDCQNGGFEQLQEASVREDSNDNNLFYPTILEIHGDNVEHFQKHWGNGHPVIVLVRYENNKDLLEACLDWCEVEFNIRQYYVGSLKGQTQRNMWQEMLKLKGWLSSHLFQEQFPDHFAEVFHALPLQEYMNPLSGLLNLAANSPQGLPKPELGPCVYISYGCADEVVQADSVTRLCYNSYDVVNILAHNSDIPISSEQLSQIRKLLKKHKAQCQRESSRITTEKIKEN</sequence>
<evidence type="ECO:0000313" key="9">
    <source>
        <dbReference type="EMBL" id="KAJ7946891.1"/>
    </source>
</evidence>
<organism evidence="9 10">
    <name type="scientific">Quillaja saponaria</name>
    <name type="common">Soap bark tree</name>
    <dbReference type="NCBI Taxonomy" id="32244"/>
    <lineage>
        <taxon>Eukaryota</taxon>
        <taxon>Viridiplantae</taxon>
        <taxon>Streptophyta</taxon>
        <taxon>Embryophyta</taxon>
        <taxon>Tracheophyta</taxon>
        <taxon>Spermatophyta</taxon>
        <taxon>Magnoliopsida</taxon>
        <taxon>eudicotyledons</taxon>
        <taxon>Gunneridae</taxon>
        <taxon>Pentapetalae</taxon>
        <taxon>rosids</taxon>
        <taxon>fabids</taxon>
        <taxon>Fabales</taxon>
        <taxon>Quillajaceae</taxon>
        <taxon>Quillaja</taxon>
    </lineage>
</organism>
<keyword evidence="5" id="KW-0863">Zinc-finger</keyword>
<dbReference type="EMBL" id="JARAOO010000013">
    <property type="protein sequence ID" value="KAJ7946891.1"/>
    <property type="molecule type" value="Genomic_DNA"/>
</dbReference>